<protein>
    <submittedName>
        <fullName evidence="2">Uncharacterized protein</fullName>
    </submittedName>
</protein>
<dbReference type="AlphaFoldDB" id="A0AAD7K0N4"/>
<evidence type="ECO:0000256" key="1">
    <source>
        <dbReference type="SAM" id="Phobius"/>
    </source>
</evidence>
<feature type="transmembrane region" description="Helical" evidence="1">
    <location>
        <begin position="141"/>
        <end position="164"/>
    </location>
</feature>
<comment type="caution">
    <text evidence="2">The sequence shown here is derived from an EMBL/GenBank/DDBJ whole genome shotgun (WGS) entry which is preliminary data.</text>
</comment>
<accession>A0AAD7K0N4</accession>
<keyword evidence="3" id="KW-1185">Reference proteome</keyword>
<evidence type="ECO:0000313" key="3">
    <source>
        <dbReference type="Proteomes" id="UP001215280"/>
    </source>
</evidence>
<keyword evidence="1" id="KW-0812">Transmembrane</keyword>
<keyword evidence="1" id="KW-1133">Transmembrane helix</keyword>
<gene>
    <name evidence="2" type="ORF">DFH07DRAFT_799590</name>
</gene>
<feature type="transmembrane region" description="Helical" evidence="1">
    <location>
        <begin position="6"/>
        <end position="29"/>
    </location>
</feature>
<keyword evidence="1" id="KW-0472">Membrane</keyword>
<organism evidence="2 3">
    <name type="scientific">Mycena maculata</name>
    <dbReference type="NCBI Taxonomy" id="230809"/>
    <lineage>
        <taxon>Eukaryota</taxon>
        <taxon>Fungi</taxon>
        <taxon>Dikarya</taxon>
        <taxon>Basidiomycota</taxon>
        <taxon>Agaricomycotina</taxon>
        <taxon>Agaricomycetes</taxon>
        <taxon>Agaricomycetidae</taxon>
        <taxon>Agaricales</taxon>
        <taxon>Marasmiineae</taxon>
        <taxon>Mycenaceae</taxon>
        <taxon>Mycena</taxon>
    </lineage>
</organism>
<evidence type="ECO:0000313" key="2">
    <source>
        <dbReference type="EMBL" id="KAJ7775741.1"/>
    </source>
</evidence>
<proteinExistence type="predicted"/>
<dbReference type="Proteomes" id="UP001215280">
    <property type="component" value="Unassembled WGS sequence"/>
</dbReference>
<feature type="non-terminal residue" evidence="2">
    <location>
        <position position="1"/>
    </location>
</feature>
<reference evidence="2" key="1">
    <citation type="submission" date="2023-03" db="EMBL/GenBank/DDBJ databases">
        <title>Massive genome expansion in bonnet fungi (Mycena s.s.) driven by repeated elements and novel gene families across ecological guilds.</title>
        <authorList>
            <consortium name="Lawrence Berkeley National Laboratory"/>
            <person name="Harder C.B."/>
            <person name="Miyauchi S."/>
            <person name="Viragh M."/>
            <person name="Kuo A."/>
            <person name="Thoen E."/>
            <person name="Andreopoulos B."/>
            <person name="Lu D."/>
            <person name="Skrede I."/>
            <person name="Drula E."/>
            <person name="Henrissat B."/>
            <person name="Morin E."/>
            <person name="Kohler A."/>
            <person name="Barry K."/>
            <person name="LaButti K."/>
            <person name="Morin E."/>
            <person name="Salamov A."/>
            <person name="Lipzen A."/>
            <person name="Mereny Z."/>
            <person name="Hegedus B."/>
            <person name="Baldrian P."/>
            <person name="Stursova M."/>
            <person name="Weitz H."/>
            <person name="Taylor A."/>
            <person name="Grigoriev I.V."/>
            <person name="Nagy L.G."/>
            <person name="Martin F."/>
            <person name="Kauserud H."/>
        </authorList>
    </citation>
    <scope>NUCLEOTIDE SEQUENCE</scope>
    <source>
        <strain evidence="2">CBHHK188m</strain>
    </source>
</reference>
<sequence length="175" mass="20346">MFLAPLALHTVIICLRTAVSDIIAIPSVARATVRYVRPIFPQLLYSSIRCLVLFCIYWPISFCIFQYAIWGPKTRNLFWQSFSCPQARDEIREICWRLIQAYQNWKSVQIQDFHELGSGFPSAIWTVGSQAHGMLSCVPKLLVVVPAAIFYGYVYMKPAACRLLSRIRKWRRRRI</sequence>
<dbReference type="EMBL" id="JARJLG010000014">
    <property type="protein sequence ID" value="KAJ7775741.1"/>
    <property type="molecule type" value="Genomic_DNA"/>
</dbReference>
<name>A0AAD7K0N4_9AGAR</name>
<feature type="transmembrane region" description="Helical" evidence="1">
    <location>
        <begin position="50"/>
        <end position="70"/>
    </location>
</feature>